<dbReference type="RefSeq" id="WP_007036330.1">
    <property type="nucleotide sequence ID" value="NZ_DS480676.1"/>
</dbReference>
<accession>A8RLJ1</accession>
<evidence type="ECO:0000313" key="1">
    <source>
        <dbReference type="EMBL" id="EDP18284.1"/>
    </source>
</evidence>
<gene>
    <name evidence="1" type="ORF">CLOBOL_01639</name>
</gene>
<dbReference type="HOGENOM" id="CLU_3183846_0_0_9"/>
<protein>
    <submittedName>
        <fullName evidence="1">Uncharacterized protein</fullName>
    </submittedName>
</protein>
<evidence type="ECO:0000313" key="2">
    <source>
        <dbReference type="Proteomes" id="UP000005396"/>
    </source>
</evidence>
<sequence>MAGVEERDIENIFAYPDKQVGETVKYKVAVTVMGLRFFLKECRPKG</sequence>
<dbReference type="PaxDb" id="411902-CLOBOL_01639"/>
<comment type="caution">
    <text evidence="1">The sequence shown here is derived from an EMBL/GenBank/DDBJ whole genome shotgun (WGS) entry which is preliminary data.</text>
</comment>
<organism evidence="1 2">
    <name type="scientific">Enterocloster bolteae (strain ATCC BAA-613 / DSM 15670 / CCUG 46953 / JCM 12243 / WAL 16351)</name>
    <name type="common">Clostridium bolteae</name>
    <dbReference type="NCBI Taxonomy" id="411902"/>
    <lineage>
        <taxon>Bacteria</taxon>
        <taxon>Bacillati</taxon>
        <taxon>Bacillota</taxon>
        <taxon>Clostridia</taxon>
        <taxon>Lachnospirales</taxon>
        <taxon>Lachnospiraceae</taxon>
        <taxon>Enterocloster</taxon>
    </lineage>
</organism>
<proteinExistence type="predicted"/>
<dbReference type="AlphaFoldDB" id="A8RLJ1"/>
<name>A8RLJ1_ENTBW</name>
<dbReference type="InterPro" id="IPR046930">
    <property type="entry name" value="HTH_60"/>
</dbReference>
<dbReference type="EMBL" id="ABCC02000017">
    <property type="protein sequence ID" value="EDP18284.1"/>
    <property type="molecule type" value="Genomic_DNA"/>
</dbReference>
<dbReference type="Proteomes" id="UP000005396">
    <property type="component" value="Unassembled WGS sequence"/>
</dbReference>
<dbReference type="Pfam" id="PF20317">
    <property type="entry name" value="HTH_60"/>
    <property type="match status" value="1"/>
</dbReference>
<reference evidence="1 2" key="1">
    <citation type="submission" date="2007-08" db="EMBL/GenBank/DDBJ databases">
        <authorList>
            <person name="Fulton L."/>
            <person name="Clifton S."/>
            <person name="Fulton B."/>
            <person name="Xu J."/>
            <person name="Minx P."/>
            <person name="Pepin K.H."/>
            <person name="Johnson M."/>
            <person name="Thiruvilangam P."/>
            <person name="Bhonagiri V."/>
            <person name="Nash W.E."/>
            <person name="Mardis E.R."/>
            <person name="Wilson R.K."/>
        </authorList>
    </citation>
    <scope>NUCLEOTIDE SEQUENCE [LARGE SCALE GENOMIC DNA]</scope>
    <source>
        <strain evidence="2">ATCC BAA-613 / DSM 15670 / CCUG 46953 / JCM 12243 / WAL 16351</strain>
    </source>
</reference>
<reference evidence="1 2" key="2">
    <citation type="submission" date="2007-09" db="EMBL/GenBank/DDBJ databases">
        <title>Draft genome sequence of Clostridium bolteae (ATCC BAA-613).</title>
        <authorList>
            <person name="Sudarsanam P."/>
            <person name="Ley R."/>
            <person name="Guruge J."/>
            <person name="Turnbaugh P.J."/>
            <person name="Mahowald M."/>
            <person name="Liep D."/>
            <person name="Gordon J."/>
        </authorList>
    </citation>
    <scope>NUCLEOTIDE SEQUENCE [LARGE SCALE GENOMIC DNA]</scope>
    <source>
        <strain evidence="2">ATCC BAA-613 / DSM 15670 / CCUG 46953 / JCM 12243 / WAL 16351</strain>
    </source>
</reference>